<protein>
    <submittedName>
        <fullName evidence="1">Uncharacterized protein</fullName>
    </submittedName>
</protein>
<sequence length="155" mass="17715">MRCVSRKSITVFPATPTPEEKRTFFLSAVDHTVRPRHIPVVLFYAALENGEEVLPLQELQNSMSKLVTEFYPLAGRLRRKQNGKLELVCNDKGAELVEAVIEGDLSDFGNFQPNKRYTDLLDPLTSQKQIGKSVFDLPVFYAQRDLERNRSSSLW</sequence>
<name>A0ACC2CMG7_DIPCM</name>
<evidence type="ECO:0000313" key="1">
    <source>
        <dbReference type="EMBL" id="KAJ7543157.1"/>
    </source>
</evidence>
<dbReference type="Proteomes" id="UP001162992">
    <property type="component" value="Chromosome 9"/>
</dbReference>
<gene>
    <name evidence="1" type="ORF">O6H91_09G027400</name>
</gene>
<evidence type="ECO:0000313" key="2">
    <source>
        <dbReference type="Proteomes" id="UP001162992"/>
    </source>
</evidence>
<organism evidence="1 2">
    <name type="scientific">Diphasiastrum complanatum</name>
    <name type="common">Issler's clubmoss</name>
    <name type="synonym">Lycopodium complanatum</name>
    <dbReference type="NCBI Taxonomy" id="34168"/>
    <lineage>
        <taxon>Eukaryota</taxon>
        <taxon>Viridiplantae</taxon>
        <taxon>Streptophyta</taxon>
        <taxon>Embryophyta</taxon>
        <taxon>Tracheophyta</taxon>
        <taxon>Lycopodiopsida</taxon>
        <taxon>Lycopodiales</taxon>
        <taxon>Lycopodiaceae</taxon>
        <taxon>Lycopodioideae</taxon>
        <taxon>Diphasiastrum</taxon>
    </lineage>
</organism>
<accession>A0ACC2CMG7</accession>
<reference evidence="2" key="1">
    <citation type="journal article" date="2024" name="Proc. Natl. Acad. Sci. U.S.A.">
        <title>Extraordinary preservation of gene collinearity over three hundred million years revealed in homosporous lycophytes.</title>
        <authorList>
            <person name="Li C."/>
            <person name="Wickell D."/>
            <person name="Kuo L.Y."/>
            <person name="Chen X."/>
            <person name="Nie B."/>
            <person name="Liao X."/>
            <person name="Peng D."/>
            <person name="Ji J."/>
            <person name="Jenkins J."/>
            <person name="Williams M."/>
            <person name="Shu S."/>
            <person name="Plott C."/>
            <person name="Barry K."/>
            <person name="Rajasekar S."/>
            <person name="Grimwood J."/>
            <person name="Han X."/>
            <person name="Sun S."/>
            <person name="Hou Z."/>
            <person name="He W."/>
            <person name="Dai G."/>
            <person name="Sun C."/>
            <person name="Schmutz J."/>
            <person name="Leebens-Mack J.H."/>
            <person name="Li F.W."/>
            <person name="Wang L."/>
        </authorList>
    </citation>
    <scope>NUCLEOTIDE SEQUENCE [LARGE SCALE GENOMIC DNA]</scope>
    <source>
        <strain evidence="2">cv. PW_Plant_1</strain>
    </source>
</reference>
<dbReference type="EMBL" id="CM055100">
    <property type="protein sequence ID" value="KAJ7543157.1"/>
    <property type="molecule type" value="Genomic_DNA"/>
</dbReference>
<comment type="caution">
    <text evidence="1">The sequence shown here is derived from an EMBL/GenBank/DDBJ whole genome shotgun (WGS) entry which is preliminary data.</text>
</comment>
<proteinExistence type="predicted"/>
<keyword evidence="2" id="KW-1185">Reference proteome</keyword>